<keyword evidence="1" id="KW-0472">Membrane</keyword>
<dbReference type="PANTHER" id="PTHR36978">
    <property type="entry name" value="P-LOOP CONTAINING NUCLEOTIDE TRIPHOSPHATE HYDROLASE"/>
    <property type="match status" value="1"/>
</dbReference>
<dbReference type="PANTHER" id="PTHR36978:SF3">
    <property type="entry name" value="P-LOOP CONTAINING NUCLEOSIDE TRIPHOSPHATE HYDROLASE PROTEIN"/>
    <property type="match status" value="1"/>
</dbReference>
<keyword evidence="1" id="KW-1133">Transmembrane helix</keyword>
<name>A0A812Q5Z7_9DINO</name>
<evidence type="ECO:0000256" key="1">
    <source>
        <dbReference type="SAM" id="Phobius"/>
    </source>
</evidence>
<feature type="transmembrane region" description="Helical" evidence="1">
    <location>
        <begin position="192"/>
        <end position="217"/>
    </location>
</feature>
<proteinExistence type="predicted"/>
<sequence length="559" mass="60607">MAACRSYAGGDGRAPLFVFYETLPNGSHPVAAPSLDPASGLCFYPQLSCAQESCCLADRWVHDTEFASTSYVNYSSMAVYILFTIWLQRWVRTVRPGSEAGDTVPVPRPPSGVPEHVNLLGVYLGVIASTVVGIAMAQSTQLALPVPERNSMLAATAFLTPMKDIFQFLEDTTMVKITHAMGVGDFSAVRSIFLLGVFGGLACGVVGASLMTLLAYWPTAIEVLLAPGSAQAQLENPGCDLLPSATEVENVNADVAASPGQTSCLIQQRADTGKAVIEPKESPFSPAQWQCISQYGASVDADLPGFARRLEQRRFGGTGKASADGSVILGAGFGTTATRSLAAFARQLGLAVHHCKQGKREDIPEFWMRLLNITSMQHPNGLDGCYSTVDAMNFSEAFDQGNDLLLDTPMAEHFLDFYAVSPQSKVILTNRNAVDWVKARLQWDETMAAPLHSPCGMKLAPMTPETAARLYEAHNRLVRCIVPAEKLTEINVFDGSPLDVPALSDFLGKGRPEFPPLFPRVSDQRWGDEAKQDFAICITGQIRRLELKTKVERLVRPLM</sequence>
<dbReference type="InterPro" id="IPR027417">
    <property type="entry name" value="P-loop_NTPase"/>
</dbReference>
<dbReference type="InterPro" id="IPR040632">
    <property type="entry name" value="Sulfotransfer_4"/>
</dbReference>
<dbReference type="Pfam" id="PF17784">
    <property type="entry name" value="Sulfotransfer_4"/>
    <property type="match status" value="2"/>
</dbReference>
<keyword evidence="3" id="KW-1185">Reference proteome</keyword>
<dbReference type="Gene3D" id="3.40.50.300">
    <property type="entry name" value="P-loop containing nucleotide triphosphate hydrolases"/>
    <property type="match status" value="1"/>
</dbReference>
<dbReference type="OrthoDB" id="408694at2759"/>
<feature type="non-terminal residue" evidence="2">
    <location>
        <position position="1"/>
    </location>
</feature>
<evidence type="ECO:0008006" key="4">
    <source>
        <dbReference type="Google" id="ProtNLM"/>
    </source>
</evidence>
<dbReference type="EMBL" id="CAJNJA010015205">
    <property type="protein sequence ID" value="CAE7357926.1"/>
    <property type="molecule type" value="Genomic_DNA"/>
</dbReference>
<evidence type="ECO:0000313" key="2">
    <source>
        <dbReference type="EMBL" id="CAE7357926.1"/>
    </source>
</evidence>
<keyword evidence="1" id="KW-0812">Transmembrane</keyword>
<protein>
    <recommendedName>
        <fullName evidence="4">Sulfotransferase domain-containing protein</fullName>
    </recommendedName>
</protein>
<dbReference type="AlphaFoldDB" id="A0A812Q5Z7"/>
<reference evidence="2" key="1">
    <citation type="submission" date="2021-02" db="EMBL/GenBank/DDBJ databases">
        <authorList>
            <person name="Dougan E. K."/>
            <person name="Rhodes N."/>
            <person name="Thang M."/>
            <person name="Chan C."/>
        </authorList>
    </citation>
    <scope>NUCLEOTIDE SEQUENCE</scope>
</reference>
<accession>A0A812Q5Z7</accession>
<evidence type="ECO:0000313" key="3">
    <source>
        <dbReference type="Proteomes" id="UP000601435"/>
    </source>
</evidence>
<dbReference type="Proteomes" id="UP000601435">
    <property type="component" value="Unassembled WGS sequence"/>
</dbReference>
<comment type="caution">
    <text evidence="2">The sequence shown here is derived from an EMBL/GenBank/DDBJ whole genome shotgun (WGS) entry which is preliminary data.</text>
</comment>
<gene>
    <name evidence="2" type="ORF">SNEC2469_LOCUS9392</name>
</gene>
<organism evidence="2 3">
    <name type="scientific">Symbiodinium necroappetens</name>
    <dbReference type="NCBI Taxonomy" id="1628268"/>
    <lineage>
        <taxon>Eukaryota</taxon>
        <taxon>Sar</taxon>
        <taxon>Alveolata</taxon>
        <taxon>Dinophyceae</taxon>
        <taxon>Suessiales</taxon>
        <taxon>Symbiodiniaceae</taxon>
        <taxon>Symbiodinium</taxon>
    </lineage>
</organism>